<dbReference type="FunFam" id="3.50.50.60:FF:000360">
    <property type="entry name" value="FAD-dependent oxidoreductase family protein"/>
    <property type="match status" value="1"/>
</dbReference>
<evidence type="ECO:0000313" key="6">
    <source>
        <dbReference type="Proteomes" id="UP001552299"/>
    </source>
</evidence>
<accession>A0ABD0UP10</accession>
<dbReference type="PANTHER" id="PTHR13847">
    <property type="entry name" value="SARCOSINE DEHYDROGENASE-RELATED"/>
    <property type="match status" value="1"/>
</dbReference>
<evidence type="ECO:0000259" key="3">
    <source>
        <dbReference type="Pfam" id="PF01266"/>
    </source>
</evidence>
<dbReference type="AlphaFoldDB" id="A0ABD0UP10"/>
<dbReference type="Proteomes" id="UP001552299">
    <property type="component" value="Unassembled WGS sequence"/>
</dbReference>
<reference evidence="5 6" key="1">
    <citation type="journal article" date="2024" name="Plant Biotechnol. J.">
        <title>Dendrobium thyrsiflorum genome and its molecular insights into genes involved in important horticultural traits.</title>
        <authorList>
            <person name="Chen B."/>
            <person name="Wang J.Y."/>
            <person name="Zheng P.J."/>
            <person name="Li K.L."/>
            <person name="Liang Y.M."/>
            <person name="Chen X.F."/>
            <person name="Zhang C."/>
            <person name="Zhao X."/>
            <person name="He X."/>
            <person name="Zhang G.Q."/>
            <person name="Liu Z.J."/>
            <person name="Xu Q."/>
        </authorList>
    </citation>
    <scope>NUCLEOTIDE SEQUENCE [LARGE SCALE GENOMIC DNA]</scope>
    <source>
        <strain evidence="5">GZMU011</strain>
    </source>
</reference>
<dbReference type="InterPro" id="IPR024752">
    <property type="entry name" value="Myb/SANT-like_dom"/>
</dbReference>
<feature type="domain" description="FAD dependent oxidoreductase" evidence="3">
    <location>
        <begin position="303"/>
        <end position="648"/>
    </location>
</feature>
<dbReference type="InterPro" id="IPR006076">
    <property type="entry name" value="FAD-dep_OxRdtase"/>
</dbReference>
<dbReference type="Pfam" id="PF12776">
    <property type="entry name" value="Myb_DNA-bind_3"/>
    <property type="match status" value="1"/>
</dbReference>
<evidence type="ECO:0000313" key="5">
    <source>
        <dbReference type="EMBL" id="KAL0914414.1"/>
    </source>
</evidence>
<name>A0ABD0UP10_DENTH</name>
<comment type="caution">
    <text evidence="5">The sequence shown here is derived from an EMBL/GenBank/DDBJ whole genome shotgun (WGS) entry which is preliminary data.</text>
</comment>
<evidence type="ECO:0000259" key="4">
    <source>
        <dbReference type="Pfam" id="PF12776"/>
    </source>
</evidence>
<keyword evidence="1" id="KW-0560">Oxidoreductase</keyword>
<dbReference type="Gene3D" id="3.30.9.10">
    <property type="entry name" value="D-Amino Acid Oxidase, subunit A, domain 2"/>
    <property type="match status" value="1"/>
</dbReference>
<sequence length="669" mass="72105">MIPSQTEMNSSSKPKRKNFIWSLKPEWITGLLQIMMEYVNANMRSAQGFKDSVYQGAAQKMKEKFGIEVTGEQCKNQIRHQRSVWIHIQELKRKSGVSWDETKKMIVMGQEEYASHIQLEIVCGLGHATGEWAKSGNSQTPLATQQIHIGDDEPSQFMDIGADGSMPTEWSEMQVMEDYTTTTKKPLPSSGKGGGTKRKSKTSGIDQDIRDCISLMADSVNEVANAIKSSTSPQQIRNMCTELMFELKSIPGFSEEEVDTIYDNLSNNPKLIPSFLSKPADSKARWMQPSNTTAGSNSPLPRRIVICGGGVIGVCTAYFLASKGSNRVSVTVVERSSIACAASGKAGGFLALDWCDGTPVADLARASFLLHRSLSDLLDGPRAYGYRALSALSLPLSPSGSTESRSPALPSWIDGSAVSQSQTIGTPETTAQVHPQLFTRAVLSSATAEYGVEVVFGEVQNVEVDGTGVRLRDGRILPADVVVIALGPWSSRLQIISDLFHVSGLKAHSIVLRPPEPAVISPHALFLSYQPTPGGKTLDPEVYPRPTGEVYICGPTEEATPPDNPEDIVGEPESIALLHQIAGSVSSHLKASVAAETVAEQACFLPYADDKLPVIGEIPGSKNCYVATGHTCWGILNAPATGAALAELILEGRSTTVNLDPFSPARFLR</sequence>
<keyword evidence="6" id="KW-1185">Reference proteome</keyword>
<evidence type="ECO:0000256" key="2">
    <source>
        <dbReference type="SAM" id="MobiDB-lite"/>
    </source>
</evidence>
<dbReference type="SUPFAM" id="SSF51905">
    <property type="entry name" value="FAD/NAD(P)-binding domain"/>
    <property type="match status" value="1"/>
</dbReference>
<dbReference type="Pfam" id="PF01266">
    <property type="entry name" value="DAO"/>
    <property type="match status" value="1"/>
</dbReference>
<evidence type="ECO:0008006" key="7">
    <source>
        <dbReference type="Google" id="ProtNLM"/>
    </source>
</evidence>
<dbReference type="PANTHER" id="PTHR13847:SF150">
    <property type="entry name" value="OXIDOREDUCTASE TDA3-RELATED"/>
    <property type="match status" value="1"/>
</dbReference>
<gene>
    <name evidence="5" type="ORF">M5K25_014758</name>
</gene>
<feature type="domain" description="Myb/SANT-like" evidence="4">
    <location>
        <begin position="29"/>
        <end position="111"/>
    </location>
</feature>
<dbReference type="InterPro" id="IPR036188">
    <property type="entry name" value="FAD/NAD-bd_sf"/>
</dbReference>
<organism evidence="5 6">
    <name type="scientific">Dendrobium thyrsiflorum</name>
    <name type="common">Pinecone-like raceme dendrobium</name>
    <name type="synonym">Orchid</name>
    <dbReference type="NCBI Taxonomy" id="117978"/>
    <lineage>
        <taxon>Eukaryota</taxon>
        <taxon>Viridiplantae</taxon>
        <taxon>Streptophyta</taxon>
        <taxon>Embryophyta</taxon>
        <taxon>Tracheophyta</taxon>
        <taxon>Spermatophyta</taxon>
        <taxon>Magnoliopsida</taxon>
        <taxon>Liliopsida</taxon>
        <taxon>Asparagales</taxon>
        <taxon>Orchidaceae</taxon>
        <taxon>Epidendroideae</taxon>
        <taxon>Malaxideae</taxon>
        <taxon>Dendrobiinae</taxon>
        <taxon>Dendrobium</taxon>
    </lineage>
</organism>
<dbReference type="FunFam" id="3.30.9.10:FF:000033">
    <property type="entry name" value="Putative oxidoreductase C1F5.03c"/>
    <property type="match status" value="1"/>
</dbReference>
<dbReference type="Gene3D" id="3.50.50.60">
    <property type="entry name" value="FAD/NAD(P)-binding domain"/>
    <property type="match status" value="2"/>
</dbReference>
<protein>
    <recommendedName>
        <fullName evidence="7">FAD dependent oxidoreductase domain-containing protein</fullName>
    </recommendedName>
</protein>
<dbReference type="EMBL" id="JANQDX010000012">
    <property type="protein sequence ID" value="KAL0914414.1"/>
    <property type="molecule type" value="Genomic_DNA"/>
</dbReference>
<dbReference type="GO" id="GO:0016491">
    <property type="term" value="F:oxidoreductase activity"/>
    <property type="evidence" value="ECO:0007669"/>
    <property type="project" value="UniProtKB-KW"/>
</dbReference>
<evidence type="ECO:0000256" key="1">
    <source>
        <dbReference type="ARBA" id="ARBA00023002"/>
    </source>
</evidence>
<proteinExistence type="predicted"/>
<feature type="region of interest" description="Disordered" evidence="2">
    <location>
        <begin position="181"/>
        <end position="204"/>
    </location>
</feature>